<evidence type="ECO:0000313" key="10">
    <source>
        <dbReference type="Proteomes" id="UP000190675"/>
    </source>
</evidence>
<gene>
    <name evidence="9" type="ORF">SAMN05444169_6680</name>
</gene>
<evidence type="ECO:0000256" key="3">
    <source>
        <dbReference type="ARBA" id="ARBA00022475"/>
    </source>
</evidence>
<evidence type="ECO:0000313" key="9">
    <source>
        <dbReference type="EMBL" id="SHH28096.1"/>
    </source>
</evidence>
<proteinExistence type="inferred from homology"/>
<name>A0A1M5RPK0_9BRAD</name>
<dbReference type="AlphaFoldDB" id="A0A1M5RPK0"/>
<dbReference type="CDD" id="cd06261">
    <property type="entry name" value="TM_PBP2"/>
    <property type="match status" value="1"/>
</dbReference>
<keyword evidence="6 7" id="KW-0472">Membrane</keyword>
<evidence type="ECO:0000256" key="7">
    <source>
        <dbReference type="RuleBase" id="RU363032"/>
    </source>
</evidence>
<evidence type="ECO:0000256" key="5">
    <source>
        <dbReference type="ARBA" id="ARBA00022989"/>
    </source>
</evidence>
<keyword evidence="5 7" id="KW-1133">Transmembrane helix</keyword>
<dbReference type="PROSITE" id="PS50928">
    <property type="entry name" value="ABC_TM1"/>
    <property type="match status" value="1"/>
</dbReference>
<comment type="similarity">
    <text evidence="7">Belongs to the binding-protein-dependent transport system permease family.</text>
</comment>
<dbReference type="Proteomes" id="UP000190675">
    <property type="component" value="Chromosome I"/>
</dbReference>
<accession>A0A1M5RPK0</accession>
<dbReference type="InterPro" id="IPR000515">
    <property type="entry name" value="MetI-like"/>
</dbReference>
<dbReference type="PANTHER" id="PTHR30151">
    <property type="entry name" value="ALKANE SULFONATE ABC TRANSPORTER-RELATED, MEMBRANE SUBUNIT"/>
    <property type="match status" value="1"/>
</dbReference>
<evidence type="ECO:0000256" key="6">
    <source>
        <dbReference type="ARBA" id="ARBA00023136"/>
    </source>
</evidence>
<keyword evidence="4 7" id="KW-0812">Transmembrane</keyword>
<feature type="transmembrane region" description="Helical" evidence="7">
    <location>
        <begin position="153"/>
        <end position="175"/>
    </location>
</feature>
<feature type="transmembrane region" description="Helical" evidence="7">
    <location>
        <begin position="38"/>
        <end position="55"/>
    </location>
</feature>
<dbReference type="Pfam" id="PF00528">
    <property type="entry name" value="BPD_transp_1"/>
    <property type="match status" value="1"/>
</dbReference>
<feature type="domain" description="ABC transmembrane type-1" evidence="8">
    <location>
        <begin position="87"/>
        <end position="271"/>
    </location>
</feature>
<reference evidence="9 10" key="1">
    <citation type="submission" date="2016-11" db="EMBL/GenBank/DDBJ databases">
        <authorList>
            <person name="Jaros S."/>
            <person name="Januszkiewicz K."/>
            <person name="Wedrychowicz H."/>
        </authorList>
    </citation>
    <scope>NUCLEOTIDE SEQUENCE [LARGE SCALE GENOMIC DNA]</scope>
    <source>
        <strain evidence="9 10">GAS242</strain>
    </source>
</reference>
<keyword evidence="3" id="KW-1003">Cell membrane</keyword>
<dbReference type="GO" id="GO:0055085">
    <property type="term" value="P:transmembrane transport"/>
    <property type="evidence" value="ECO:0007669"/>
    <property type="project" value="InterPro"/>
</dbReference>
<keyword evidence="2 7" id="KW-0813">Transport</keyword>
<evidence type="ECO:0000256" key="4">
    <source>
        <dbReference type="ARBA" id="ARBA00022692"/>
    </source>
</evidence>
<dbReference type="EMBL" id="LT670818">
    <property type="protein sequence ID" value="SHH28096.1"/>
    <property type="molecule type" value="Genomic_DNA"/>
</dbReference>
<feature type="transmembrane region" description="Helical" evidence="7">
    <location>
        <begin position="202"/>
        <end position="228"/>
    </location>
</feature>
<dbReference type="Gene3D" id="1.10.3720.10">
    <property type="entry name" value="MetI-like"/>
    <property type="match status" value="1"/>
</dbReference>
<dbReference type="InterPro" id="IPR035906">
    <property type="entry name" value="MetI-like_sf"/>
</dbReference>
<sequence>MSATAAVEQASALSIEQVERHVQNESNRKRKRERRSEVLFPILVTAGLLIGWEVATDLFKIPTYLFPAPSQILAACRDNASLLIRESWVTTVEILLGYLLSIAIGIPLALGIFHWPVFARSIYPLLISTQAMPKVAIAPLFVVWFGFGLLPKVLIAFLIAFFPIVINTVMGLGGIEQEKIFLARSMGLSSYRTFRLIRLPNALPSIFAGLKISITLAVVGAVVGEFVGGDAGLGYQLMIANGNLNTPLLFAGVMALTILGLVLFGVVEFLERLAMPHRDRASGNIGSGTM</sequence>
<feature type="transmembrane region" description="Helical" evidence="7">
    <location>
        <begin position="95"/>
        <end position="113"/>
    </location>
</feature>
<dbReference type="OrthoDB" id="9786495at2"/>
<organism evidence="9 10">
    <name type="scientific">Bradyrhizobium erythrophlei</name>
    <dbReference type="NCBI Taxonomy" id="1437360"/>
    <lineage>
        <taxon>Bacteria</taxon>
        <taxon>Pseudomonadati</taxon>
        <taxon>Pseudomonadota</taxon>
        <taxon>Alphaproteobacteria</taxon>
        <taxon>Hyphomicrobiales</taxon>
        <taxon>Nitrobacteraceae</taxon>
        <taxon>Bradyrhizobium</taxon>
    </lineage>
</organism>
<dbReference type="RefSeq" id="WP_079574055.1">
    <property type="nucleotide sequence ID" value="NZ_LT670818.1"/>
</dbReference>
<comment type="subcellular location">
    <subcellularLocation>
        <location evidence="1 7">Cell membrane</location>
        <topology evidence="1 7">Multi-pass membrane protein</topology>
    </subcellularLocation>
</comment>
<evidence type="ECO:0000256" key="2">
    <source>
        <dbReference type="ARBA" id="ARBA00022448"/>
    </source>
</evidence>
<dbReference type="GO" id="GO:0005886">
    <property type="term" value="C:plasma membrane"/>
    <property type="evidence" value="ECO:0007669"/>
    <property type="project" value="UniProtKB-SubCell"/>
</dbReference>
<evidence type="ECO:0000259" key="8">
    <source>
        <dbReference type="PROSITE" id="PS50928"/>
    </source>
</evidence>
<dbReference type="PANTHER" id="PTHR30151:SF20">
    <property type="entry name" value="ABC TRANSPORTER PERMEASE PROTEIN HI_0355-RELATED"/>
    <property type="match status" value="1"/>
</dbReference>
<dbReference type="SUPFAM" id="SSF161098">
    <property type="entry name" value="MetI-like"/>
    <property type="match status" value="1"/>
</dbReference>
<feature type="transmembrane region" description="Helical" evidence="7">
    <location>
        <begin position="248"/>
        <end position="270"/>
    </location>
</feature>
<protein>
    <submittedName>
        <fullName evidence="9">NitT/TauT family transport system permease protein</fullName>
    </submittedName>
</protein>
<evidence type="ECO:0000256" key="1">
    <source>
        <dbReference type="ARBA" id="ARBA00004651"/>
    </source>
</evidence>
<feature type="transmembrane region" description="Helical" evidence="7">
    <location>
        <begin position="125"/>
        <end position="147"/>
    </location>
</feature>